<keyword evidence="3" id="KW-1185">Reference proteome</keyword>
<dbReference type="AlphaFoldDB" id="A0A517T1X6"/>
<reference evidence="2 3" key="1">
    <citation type="submission" date="2019-02" db="EMBL/GenBank/DDBJ databases">
        <title>Deep-cultivation of Planctomycetes and their phenomic and genomic characterization uncovers novel biology.</title>
        <authorList>
            <person name="Wiegand S."/>
            <person name="Jogler M."/>
            <person name="Boedeker C."/>
            <person name="Pinto D."/>
            <person name="Vollmers J."/>
            <person name="Rivas-Marin E."/>
            <person name="Kohn T."/>
            <person name="Peeters S.H."/>
            <person name="Heuer A."/>
            <person name="Rast P."/>
            <person name="Oberbeckmann S."/>
            <person name="Bunk B."/>
            <person name="Jeske O."/>
            <person name="Meyerdierks A."/>
            <person name="Storesund J.E."/>
            <person name="Kallscheuer N."/>
            <person name="Luecker S."/>
            <person name="Lage O.M."/>
            <person name="Pohl T."/>
            <person name="Merkel B.J."/>
            <person name="Hornburger P."/>
            <person name="Mueller R.-W."/>
            <person name="Bruemmer F."/>
            <person name="Labrenz M."/>
            <person name="Spormann A.M."/>
            <person name="Op den Camp H."/>
            <person name="Overmann J."/>
            <person name="Amann R."/>
            <person name="Jetten M.S.M."/>
            <person name="Mascher T."/>
            <person name="Medema M.H."/>
            <person name="Devos D.P."/>
            <person name="Kaster A.-K."/>
            <person name="Ovreas L."/>
            <person name="Rohde M."/>
            <person name="Galperin M.Y."/>
            <person name="Jogler C."/>
        </authorList>
    </citation>
    <scope>NUCLEOTIDE SEQUENCE [LARGE SCALE GENOMIC DNA]</scope>
    <source>
        <strain evidence="2 3">SV_7m_r</strain>
    </source>
</reference>
<evidence type="ECO:0000313" key="2">
    <source>
        <dbReference type="EMBL" id="QDT62373.1"/>
    </source>
</evidence>
<name>A0A517T1X6_9BACT</name>
<gene>
    <name evidence="2" type="ORF">SV7mr_49210</name>
</gene>
<accession>A0A517T1X6</accession>
<dbReference type="RefSeq" id="WP_419187810.1">
    <property type="nucleotide sequence ID" value="NZ_CP036272.1"/>
</dbReference>
<proteinExistence type="predicted"/>
<sequence length="148" mass="16600">MKTFYVATLARYVLVDAADETEAASLGRDALHALYADLRAKHGRDIPIEMRTVRLATNAEINLLQFHQRMLREDAVLQLKAGDRIRLVRMADDPDPVPVGQRGTVVDIHPHDGWTQVDVDWDSGRSLMLSIPPDEIEIETGEAMEGQQ</sequence>
<feature type="domain" description="DUF4314" evidence="1">
    <location>
        <begin position="79"/>
        <end position="136"/>
    </location>
</feature>
<dbReference type="Proteomes" id="UP000315003">
    <property type="component" value="Chromosome"/>
</dbReference>
<dbReference type="Pfam" id="PF14192">
    <property type="entry name" value="DUF4314"/>
    <property type="match status" value="1"/>
</dbReference>
<organism evidence="2 3">
    <name type="scientific">Stieleria bergensis</name>
    <dbReference type="NCBI Taxonomy" id="2528025"/>
    <lineage>
        <taxon>Bacteria</taxon>
        <taxon>Pseudomonadati</taxon>
        <taxon>Planctomycetota</taxon>
        <taxon>Planctomycetia</taxon>
        <taxon>Pirellulales</taxon>
        <taxon>Pirellulaceae</taxon>
        <taxon>Stieleria</taxon>
    </lineage>
</organism>
<dbReference type="InterPro" id="IPR025463">
    <property type="entry name" value="DUF4314"/>
</dbReference>
<protein>
    <recommendedName>
        <fullName evidence="1">DUF4314 domain-containing protein</fullName>
    </recommendedName>
</protein>
<dbReference type="EMBL" id="CP036272">
    <property type="protein sequence ID" value="QDT62373.1"/>
    <property type="molecule type" value="Genomic_DNA"/>
</dbReference>
<evidence type="ECO:0000313" key="3">
    <source>
        <dbReference type="Proteomes" id="UP000315003"/>
    </source>
</evidence>
<evidence type="ECO:0000259" key="1">
    <source>
        <dbReference type="Pfam" id="PF14192"/>
    </source>
</evidence>